<gene>
    <name evidence="1" type="ORF">Q4481_24405</name>
</gene>
<evidence type="ECO:0000313" key="2">
    <source>
        <dbReference type="Proteomes" id="UP001174932"/>
    </source>
</evidence>
<protein>
    <submittedName>
        <fullName evidence="1">Uncharacterized protein</fullName>
    </submittedName>
</protein>
<comment type="caution">
    <text evidence="1">The sequence shown here is derived from an EMBL/GenBank/DDBJ whole genome shotgun (WGS) entry which is preliminary data.</text>
</comment>
<sequence>MQSVFVSGSITIKKLPSEFVERLEGLVASKLAVIIGDANGVDKAVQKLLHQRGLSSVTVFCAGSEPRNNLGSWPVKRIFSEAVPGTREYFTAKDLAMAADAEVGLMLWDAKSTGTLSNVLELMKHRKKCVVFVLGYDGFIIVKDVPSLMNLLKVMSIDAMQSAEEKIGLSGKIRALEKEQLKLIF</sequence>
<accession>A0ABT8YTL1</accession>
<dbReference type="Gene3D" id="3.40.50.450">
    <property type="match status" value="1"/>
</dbReference>
<organism evidence="1 2">
    <name type="scientific">Rhizobium alvei</name>
    <dbReference type="NCBI Taxonomy" id="1132659"/>
    <lineage>
        <taxon>Bacteria</taxon>
        <taxon>Pseudomonadati</taxon>
        <taxon>Pseudomonadota</taxon>
        <taxon>Alphaproteobacteria</taxon>
        <taxon>Hyphomicrobiales</taxon>
        <taxon>Rhizobiaceae</taxon>
        <taxon>Rhizobium/Agrobacterium group</taxon>
        <taxon>Rhizobium</taxon>
    </lineage>
</organism>
<name>A0ABT8YTL1_9HYPH</name>
<dbReference type="Proteomes" id="UP001174932">
    <property type="component" value="Unassembled WGS sequence"/>
</dbReference>
<reference evidence="1" key="2">
    <citation type="submission" date="2023-07" db="EMBL/GenBank/DDBJ databases">
        <authorList>
            <person name="Shen H."/>
        </authorList>
    </citation>
    <scope>NUCLEOTIDE SEQUENCE</scope>
    <source>
        <strain evidence="1">TNR-22</strain>
    </source>
</reference>
<reference evidence="1" key="1">
    <citation type="journal article" date="2015" name="Int. J. Syst. Evol. Microbiol.">
        <title>Rhizobium alvei sp. nov., isolated from a freshwater river.</title>
        <authorList>
            <person name="Sheu S.Y."/>
            <person name="Huang H.W."/>
            <person name="Young C.C."/>
            <person name="Chen W.M."/>
        </authorList>
    </citation>
    <scope>NUCLEOTIDE SEQUENCE</scope>
    <source>
        <strain evidence="1">TNR-22</strain>
    </source>
</reference>
<keyword evidence="2" id="KW-1185">Reference proteome</keyword>
<dbReference type="RefSeq" id="WP_304379038.1">
    <property type="nucleotide sequence ID" value="NZ_JAUOZU010000030.1"/>
</dbReference>
<dbReference type="EMBL" id="JAUOZU010000030">
    <property type="protein sequence ID" value="MDO6967108.1"/>
    <property type="molecule type" value="Genomic_DNA"/>
</dbReference>
<evidence type="ECO:0000313" key="1">
    <source>
        <dbReference type="EMBL" id="MDO6967108.1"/>
    </source>
</evidence>
<proteinExistence type="predicted"/>